<feature type="non-terminal residue" evidence="2">
    <location>
        <position position="323"/>
    </location>
</feature>
<feature type="non-terminal residue" evidence="2">
    <location>
        <position position="1"/>
    </location>
</feature>
<sequence>ESTAELAVQSGRVGSMQETLDQVRENLDTLLARLLEDVAHQRNTLLTTAVFSDSILDKTDPTISITEGGPPQLCFPTPPIKLRGSPNSTQNRLNKFLPLSLTPGPGGGRQVDTKRVAGVPVTPIHSSRQMIRAARRSPKANVQYSATTHTNTAVDVSVHETSIQCEAEAGLTLELLTVDCRAQHQKTKQDDLRKLKQPNTFRKDFKASRPTATDSKRTGKENQSILKSEKNVHNKPPNTNRDAILQNKNNRNILSASENKNRSQEIERSKSEQEVTFKSAVHLQESLSSVKEKEDSGHGDSIGEETVIGGNADGHHNSKRDSG</sequence>
<feature type="compositionally biased region" description="Basic and acidic residues" evidence="1">
    <location>
        <begin position="313"/>
        <end position="323"/>
    </location>
</feature>
<keyword evidence="3" id="KW-1185">Reference proteome</keyword>
<dbReference type="Proteomes" id="UP001497623">
    <property type="component" value="Unassembled WGS sequence"/>
</dbReference>
<organism evidence="2 3">
    <name type="scientific">Meganyctiphanes norvegica</name>
    <name type="common">Northern krill</name>
    <name type="synonym">Thysanopoda norvegica</name>
    <dbReference type="NCBI Taxonomy" id="48144"/>
    <lineage>
        <taxon>Eukaryota</taxon>
        <taxon>Metazoa</taxon>
        <taxon>Ecdysozoa</taxon>
        <taxon>Arthropoda</taxon>
        <taxon>Crustacea</taxon>
        <taxon>Multicrustacea</taxon>
        <taxon>Malacostraca</taxon>
        <taxon>Eumalacostraca</taxon>
        <taxon>Eucarida</taxon>
        <taxon>Euphausiacea</taxon>
        <taxon>Euphausiidae</taxon>
        <taxon>Meganyctiphanes</taxon>
    </lineage>
</organism>
<feature type="region of interest" description="Disordered" evidence="1">
    <location>
        <begin position="185"/>
        <end position="323"/>
    </location>
</feature>
<evidence type="ECO:0000256" key="1">
    <source>
        <dbReference type="SAM" id="MobiDB-lite"/>
    </source>
</evidence>
<gene>
    <name evidence="2" type="ORF">MNOR_LOCUS38262</name>
</gene>
<name>A0AAV2SM14_MEGNR</name>
<feature type="compositionally biased region" description="Polar residues" evidence="1">
    <location>
        <begin position="236"/>
        <end position="258"/>
    </location>
</feature>
<reference evidence="2 3" key="1">
    <citation type="submission" date="2024-05" db="EMBL/GenBank/DDBJ databases">
        <authorList>
            <person name="Wallberg A."/>
        </authorList>
    </citation>
    <scope>NUCLEOTIDE SEQUENCE [LARGE SCALE GENOMIC DNA]</scope>
</reference>
<evidence type="ECO:0000313" key="3">
    <source>
        <dbReference type="Proteomes" id="UP001497623"/>
    </source>
</evidence>
<dbReference type="AlphaFoldDB" id="A0AAV2SM14"/>
<dbReference type="EMBL" id="CAXKWB010085113">
    <property type="protein sequence ID" value="CAL4209857.1"/>
    <property type="molecule type" value="Genomic_DNA"/>
</dbReference>
<evidence type="ECO:0000313" key="2">
    <source>
        <dbReference type="EMBL" id="CAL4209857.1"/>
    </source>
</evidence>
<accession>A0AAV2SM14</accession>
<comment type="caution">
    <text evidence="2">The sequence shown here is derived from an EMBL/GenBank/DDBJ whole genome shotgun (WGS) entry which is preliminary data.</text>
</comment>
<protein>
    <submittedName>
        <fullName evidence="2">Uncharacterized protein</fullName>
    </submittedName>
</protein>
<proteinExistence type="predicted"/>
<feature type="compositionally biased region" description="Basic and acidic residues" evidence="1">
    <location>
        <begin position="259"/>
        <end position="275"/>
    </location>
</feature>